<organism evidence="1 2">
    <name type="scientific">Papio anubis</name>
    <name type="common">Olive baboon</name>
    <dbReference type="NCBI Taxonomy" id="9555"/>
    <lineage>
        <taxon>Eukaryota</taxon>
        <taxon>Metazoa</taxon>
        <taxon>Chordata</taxon>
        <taxon>Craniata</taxon>
        <taxon>Vertebrata</taxon>
        <taxon>Euteleostomi</taxon>
        <taxon>Mammalia</taxon>
        <taxon>Eutheria</taxon>
        <taxon>Euarchontoglires</taxon>
        <taxon>Primates</taxon>
        <taxon>Haplorrhini</taxon>
        <taxon>Catarrhini</taxon>
        <taxon>Cercopithecidae</taxon>
        <taxon>Cercopithecinae</taxon>
        <taxon>Papio</taxon>
    </lineage>
</organism>
<keyword evidence="2" id="KW-1185">Reference proteome</keyword>
<accession>A0A8I5NQS7</accession>
<dbReference type="PANTHER" id="PTHR46254">
    <property type="entry name" value="PROTEIN GVQW1-RELATED"/>
    <property type="match status" value="1"/>
</dbReference>
<evidence type="ECO:0000313" key="2">
    <source>
        <dbReference type="Proteomes" id="UP000028761"/>
    </source>
</evidence>
<protein>
    <submittedName>
        <fullName evidence="1">Uncharacterized protein</fullName>
    </submittedName>
</protein>
<reference evidence="1 2" key="1">
    <citation type="submission" date="2012-03" db="EMBL/GenBank/DDBJ databases">
        <title>Whole Genome Assembly of Papio anubis.</title>
        <authorList>
            <person name="Liu Y.L."/>
            <person name="Abraham K.A."/>
            <person name="Akbar H.A."/>
            <person name="Ali S.A."/>
            <person name="Anosike U.A."/>
            <person name="Aqrawi P.A."/>
            <person name="Arias F.A."/>
            <person name="Attaway T.A."/>
            <person name="Awwad R.A."/>
            <person name="Babu C.B."/>
            <person name="Bandaranaike D.B."/>
            <person name="Battles P.B."/>
            <person name="Bell A.B."/>
            <person name="Beltran B.B."/>
            <person name="Berhane-Mersha D.B."/>
            <person name="Bess C.B."/>
            <person name="Bickham C.B."/>
            <person name="Bolden T.B."/>
            <person name="Carter K.C."/>
            <person name="Chau D.C."/>
            <person name="Chavez A.C."/>
            <person name="Clerc-Blankenburg K.C."/>
            <person name="Coyle M.C."/>
            <person name="Dao M.D."/>
            <person name="Davila M.L.D."/>
            <person name="Davy-Carroll L.D."/>
            <person name="Denson S.D."/>
            <person name="Dinh H.D."/>
            <person name="Fernandez S.F."/>
            <person name="Fernando P.F."/>
            <person name="Forbes L.F."/>
            <person name="Francis C.F."/>
            <person name="Francisco L.F."/>
            <person name="Fu Q.F."/>
            <person name="Garcia-Iii R.G."/>
            <person name="Garrett T.G."/>
            <person name="Gross S.G."/>
            <person name="Gubbala S.G."/>
            <person name="Hirani K.H."/>
            <person name="Hogues M.H."/>
            <person name="Hollins B.H."/>
            <person name="Jackson L.J."/>
            <person name="Javaid M.J."/>
            <person name="Jhangiani S.J."/>
            <person name="Johnson A.J."/>
            <person name="Johnson B.J."/>
            <person name="Jones J.J."/>
            <person name="Joshi V.J."/>
            <person name="Kalu J.K."/>
            <person name="Khan N.K."/>
            <person name="Korchina V.K."/>
            <person name="Kovar C.K."/>
            <person name="Lago L.L."/>
            <person name="Lara F.L."/>
            <person name="Le T.-K.L."/>
            <person name="Lee S.L."/>
            <person name="Legall-Iii F.L."/>
            <person name="Lemon S.L."/>
            <person name="Liu J.L."/>
            <person name="Liu Y.-S.L."/>
            <person name="Liyanage D.L."/>
            <person name="Lopez J.L."/>
            <person name="Lorensuhewa L.L."/>
            <person name="Mata R.M."/>
            <person name="Mathew T.M."/>
            <person name="Mercado C.M."/>
            <person name="Mercado I.M."/>
            <person name="Morales K.M."/>
            <person name="Morgan M.M."/>
            <person name="Munidasa M.M."/>
            <person name="Ngo D.N."/>
            <person name="Nguyen L.N."/>
            <person name="Nguyen T.N."/>
            <person name="Nguyen N.N."/>
            <person name="Obregon M.O."/>
            <person name="Okwuonu G.O."/>
            <person name="Ongeri F.O."/>
            <person name="Onwere C.O."/>
            <person name="Osifeso I.O."/>
            <person name="Parra A.P."/>
            <person name="Patil S.P."/>
            <person name="Perez A.P."/>
            <person name="Perez Y.P."/>
            <person name="Pham C.P."/>
            <person name="Pu L.-L.P."/>
            <person name="Puazo M.P."/>
            <person name="Quiroz J.Q."/>
            <person name="Rouhana J.R."/>
            <person name="Ruiz M.R."/>
            <person name="Ruiz S.-J.R."/>
            <person name="Saada N.S."/>
            <person name="Santibanez J.S."/>
            <person name="Scheel M.S."/>
            <person name="Schneider B.S."/>
            <person name="Simmons D.S."/>
            <person name="Sisson I.S."/>
            <person name="Tang L.-Y.T."/>
            <person name="Thornton R.T."/>
            <person name="Tisius J.T."/>
            <person name="Toledanes G.T."/>
            <person name="Trejos Z.T."/>
            <person name="Usmani K.U."/>
            <person name="Varghese R.V."/>
            <person name="Vattathil S.V."/>
            <person name="Vee V.V."/>
            <person name="Walker D.W."/>
            <person name="Weissenberger G.W."/>
            <person name="White C.W."/>
            <person name="Williams A.W."/>
            <person name="Woodworth J.W."/>
            <person name="Wright R.W."/>
            <person name="Zhu Y.Z."/>
            <person name="Han Y.H."/>
            <person name="Newsham I.N."/>
            <person name="Nazareth L.N."/>
            <person name="Worley K.W."/>
            <person name="Muzny D.M."/>
            <person name="Rogers J.R."/>
            <person name="Gibbs R.G."/>
        </authorList>
    </citation>
    <scope>NUCLEOTIDE SEQUENCE [LARGE SCALE GENOMIC DNA]</scope>
</reference>
<proteinExistence type="predicted"/>
<reference evidence="1" key="2">
    <citation type="submission" date="2025-08" db="UniProtKB">
        <authorList>
            <consortium name="Ensembl"/>
        </authorList>
    </citation>
    <scope>IDENTIFICATION</scope>
</reference>
<name>A0A8I5NQS7_PAPAN</name>
<dbReference type="Proteomes" id="UP000028761">
    <property type="component" value="Chromosome 4"/>
</dbReference>
<dbReference type="AlphaFoldDB" id="A0A8I5NQS7"/>
<dbReference type="GeneTree" id="ENSGT00940000161627"/>
<reference evidence="1" key="3">
    <citation type="submission" date="2025-09" db="UniProtKB">
        <authorList>
            <consortium name="Ensembl"/>
        </authorList>
    </citation>
    <scope>IDENTIFICATION</scope>
</reference>
<dbReference type="Ensembl" id="ENSPANT00000064740.1">
    <property type="protein sequence ID" value="ENSPANP00000059159.1"/>
    <property type="gene ID" value="ENSPANG00000047820.1"/>
</dbReference>
<sequence length="112" mass="12562">MLTWHWIGSIVGRRSVPHPPQCSCVVVASLSGWQRDMQKKKPFEGVSGRIQGRMFPKMKAGMLSHDLGSLQPPPPGFKGFSCLSLQSSWDYRRMPPHPGNFCIFSRDEVSSC</sequence>
<evidence type="ECO:0000313" key="1">
    <source>
        <dbReference type="Ensembl" id="ENSPANP00000059159.1"/>
    </source>
</evidence>